<dbReference type="PANTHER" id="PTHR30004:SF6">
    <property type="entry name" value="D-THREONATE 4-PHOSPHATE DEHYDROGENASE"/>
    <property type="match status" value="1"/>
</dbReference>
<evidence type="ECO:0000256" key="6">
    <source>
        <dbReference type="ARBA" id="ARBA00023096"/>
    </source>
</evidence>
<dbReference type="GO" id="GO:0008270">
    <property type="term" value="F:zinc ion binding"/>
    <property type="evidence" value="ECO:0007669"/>
    <property type="project" value="UniProtKB-UniRule"/>
</dbReference>
<gene>
    <name evidence="7 8" type="primary">pdxA</name>
    <name evidence="8" type="ORF">F2P47_08120</name>
</gene>
<comment type="caution">
    <text evidence="8">The sequence shown here is derived from an EMBL/GenBank/DDBJ whole genome shotgun (WGS) entry which is preliminary data.</text>
</comment>
<dbReference type="InterPro" id="IPR005255">
    <property type="entry name" value="PdxA_fam"/>
</dbReference>
<keyword evidence="9" id="KW-1185">Reference proteome</keyword>
<dbReference type="UniPathway" id="UPA00244">
    <property type="reaction ID" value="UER00312"/>
</dbReference>
<dbReference type="SUPFAM" id="SSF53659">
    <property type="entry name" value="Isocitrate/Isopropylmalate dehydrogenase-like"/>
    <property type="match status" value="1"/>
</dbReference>
<feature type="binding site" evidence="7">
    <location>
        <position position="288"/>
    </location>
    <ligand>
        <name>substrate</name>
    </ligand>
</feature>
<comment type="catalytic activity">
    <reaction evidence="7">
        <text>4-(phosphooxy)-L-threonine + NAD(+) = 3-amino-2-oxopropyl phosphate + CO2 + NADH</text>
        <dbReference type="Rhea" id="RHEA:32275"/>
        <dbReference type="ChEBI" id="CHEBI:16526"/>
        <dbReference type="ChEBI" id="CHEBI:57279"/>
        <dbReference type="ChEBI" id="CHEBI:57540"/>
        <dbReference type="ChEBI" id="CHEBI:57945"/>
        <dbReference type="ChEBI" id="CHEBI:58452"/>
        <dbReference type="EC" id="1.1.1.262"/>
    </reaction>
</comment>
<comment type="cofactor">
    <cofactor evidence="7">
        <name>Zn(2+)</name>
        <dbReference type="ChEBI" id="CHEBI:29105"/>
    </cofactor>
    <cofactor evidence="7">
        <name>Mg(2+)</name>
        <dbReference type="ChEBI" id="CHEBI:18420"/>
    </cofactor>
    <cofactor evidence="7">
        <name>Co(2+)</name>
        <dbReference type="ChEBI" id="CHEBI:48828"/>
    </cofactor>
    <text evidence="7">Binds 1 divalent metal cation per subunit. Can use ions such as Zn(2+), Mg(2+) or Co(2+).</text>
</comment>
<dbReference type="RefSeq" id="WP_152215849.1">
    <property type="nucleotide sequence ID" value="NZ_JBAQYD010000267.1"/>
</dbReference>
<keyword evidence="7" id="KW-0170">Cobalt</keyword>
<dbReference type="PANTHER" id="PTHR30004">
    <property type="entry name" value="4-HYDROXYTHREONINE-4-PHOSPHATE DEHYDROGENASE"/>
    <property type="match status" value="1"/>
</dbReference>
<evidence type="ECO:0000256" key="4">
    <source>
        <dbReference type="ARBA" id="ARBA00023002"/>
    </source>
</evidence>
<dbReference type="GO" id="GO:0050570">
    <property type="term" value="F:4-hydroxythreonine-4-phosphate dehydrogenase activity"/>
    <property type="evidence" value="ECO:0007669"/>
    <property type="project" value="UniProtKB-UniRule"/>
</dbReference>
<dbReference type="GO" id="GO:0005737">
    <property type="term" value="C:cytoplasm"/>
    <property type="evidence" value="ECO:0007669"/>
    <property type="project" value="UniProtKB-SubCell"/>
</dbReference>
<name>A0A6N6VKJ8_9HYPH</name>
<evidence type="ECO:0000256" key="5">
    <source>
        <dbReference type="ARBA" id="ARBA00023027"/>
    </source>
</evidence>
<comment type="pathway">
    <text evidence="7">Cofactor biosynthesis; pyridoxine 5'-phosphate biosynthesis; pyridoxine 5'-phosphate from D-erythrose 4-phosphate: step 4/5.</text>
</comment>
<dbReference type="HAMAP" id="MF_00536">
    <property type="entry name" value="PdxA"/>
    <property type="match status" value="1"/>
</dbReference>
<keyword evidence="5 7" id="KW-0520">NAD</keyword>
<comment type="similarity">
    <text evidence="7">Belongs to the PdxA family.</text>
</comment>
<feature type="binding site" evidence="7">
    <location>
        <position position="297"/>
    </location>
    <ligand>
        <name>substrate</name>
    </ligand>
</feature>
<feature type="binding site" evidence="7">
    <location>
        <position position="141"/>
    </location>
    <ligand>
        <name>substrate</name>
    </ligand>
</feature>
<dbReference type="EMBL" id="WESC01000006">
    <property type="protein sequence ID" value="KAB7740485.1"/>
    <property type="molecule type" value="Genomic_DNA"/>
</dbReference>
<comment type="subcellular location">
    <subcellularLocation>
        <location evidence="7">Cytoplasm</location>
    </subcellularLocation>
</comment>
<comment type="miscellaneous">
    <text evidence="7">The active site is located at the dimer interface.</text>
</comment>
<feature type="binding site" evidence="7">
    <location>
        <position position="216"/>
    </location>
    <ligand>
        <name>a divalent metal cation</name>
        <dbReference type="ChEBI" id="CHEBI:60240"/>
        <note>ligand shared between dimeric partners</note>
    </ligand>
</feature>
<comment type="subunit">
    <text evidence="7">Homodimer.</text>
</comment>
<comment type="function">
    <text evidence="7">Catalyzes the NAD(P)-dependent oxidation of 4-(phosphooxy)-L-threonine (HTP) into 2-amino-3-oxo-4-(phosphooxy)butyric acid which spontaneously decarboxylates to form 3-amino-2-oxopropyl phosphate (AHAP).</text>
</comment>
<dbReference type="AlphaFoldDB" id="A0A6N6VKJ8"/>
<feature type="binding site" evidence="7">
    <location>
        <position position="271"/>
    </location>
    <ligand>
        <name>a divalent metal cation</name>
        <dbReference type="ChEBI" id="CHEBI:60240"/>
        <note>ligand shared between dimeric partners</note>
    </ligand>
</feature>
<proteinExistence type="inferred from homology"/>
<dbReference type="NCBIfam" id="NF003699">
    <property type="entry name" value="PRK05312.1"/>
    <property type="match status" value="1"/>
</dbReference>
<dbReference type="GO" id="GO:0008615">
    <property type="term" value="P:pyridoxine biosynthetic process"/>
    <property type="evidence" value="ECO:0007669"/>
    <property type="project" value="UniProtKB-UniRule"/>
</dbReference>
<dbReference type="GO" id="GO:0000287">
    <property type="term" value="F:magnesium ion binding"/>
    <property type="evidence" value="ECO:0007669"/>
    <property type="project" value="UniProtKB-UniRule"/>
</dbReference>
<dbReference type="GO" id="GO:0042823">
    <property type="term" value="P:pyridoxal phosphate biosynthetic process"/>
    <property type="evidence" value="ECO:0007669"/>
    <property type="project" value="UniProtKB-UniRule"/>
</dbReference>
<dbReference type="Proteomes" id="UP000468901">
    <property type="component" value="Unassembled WGS sequence"/>
</dbReference>
<keyword evidence="7" id="KW-0862">Zinc</keyword>
<dbReference type="Gene3D" id="3.40.718.10">
    <property type="entry name" value="Isopropylmalate Dehydrogenase"/>
    <property type="match status" value="1"/>
</dbReference>
<dbReference type="GO" id="GO:0051287">
    <property type="term" value="F:NAD binding"/>
    <property type="evidence" value="ECO:0007669"/>
    <property type="project" value="InterPro"/>
</dbReference>
<dbReference type="NCBIfam" id="TIGR00557">
    <property type="entry name" value="pdxA"/>
    <property type="match status" value="1"/>
</dbReference>
<feature type="binding site" evidence="7">
    <location>
        <position position="279"/>
    </location>
    <ligand>
        <name>substrate</name>
    </ligand>
</feature>
<keyword evidence="3 7" id="KW-0521">NADP</keyword>
<evidence type="ECO:0000256" key="2">
    <source>
        <dbReference type="ARBA" id="ARBA00022723"/>
    </source>
</evidence>
<evidence type="ECO:0000256" key="1">
    <source>
        <dbReference type="ARBA" id="ARBA00022490"/>
    </source>
</evidence>
<evidence type="ECO:0000256" key="3">
    <source>
        <dbReference type="ARBA" id="ARBA00022857"/>
    </source>
</evidence>
<feature type="binding site" evidence="7">
    <location>
        <position position="171"/>
    </location>
    <ligand>
        <name>a divalent metal cation</name>
        <dbReference type="ChEBI" id="CHEBI:60240"/>
        <note>ligand shared between dimeric partners</note>
    </ligand>
</feature>
<evidence type="ECO:0000256" key="7">
    <source>
        <dbReference type="HAMAP-Rule" id="MF_00536"/>
    </source>
</evidence>
<protein>
    <recommendedName>
        <fullName evidence="7">4-hydroxythreonine-4-phosphate dehydrogenase</fullName>
        <ecNumber evidence="7">1.1.1.262</ecNumber>
    </recommendedName>
    <alternativeName>
        <fullName evidence="7">4-(phosphohydroxy)-L-threonine dehydrogenase</fullName>
    </alternativeName>
</protein>
<keyword evidence="6 7" id="KW-0664">Pyridoxine biosynthesis</keyword>
<dbReference type="EC" id="1.1.1.262" evidence="7"/>
<accession>A0A6N6VKJ8</accession>
<dbReference type="Pfam" id="PF04166">
    <property type="entry name" value="PdxA"/>
    <property type="match status" value="1"/>
</dbReference>
<dbReference type="InterPro" id="IPR037510">
    <property type="entry name" value="PdxA"/>
</dbReference>
<organism evidence="8 9">
    <name type="scientific">Parvibaculum sedimenti</name>
    <dbReference type="NCBI Taxonomy" id="2608632"/>
    <lineage>
        <taxon>Bacteria</taxon>
        <taxon>Pseudomonadati</taxon>
        <taxon>Pseudomonadota</taxon>
        <taxon>Alphaproteobacteria</taxon>
        <taxon>Hyphomicrobiales</taxon>
        <taxon>Parvibaculaceae</taxon>
        <taxon>Parvibaculum</taxon>
    </lineage>
</organism>
<dbReference type="GO" id="GO:0050897">
    <property type="term" value="F:cobalt ion binding"/>
    <property type="evidence" value="ECO:0007669"/>
    <property type="project" value="UniProtKB-UniRule"/>
</dbReference>
<reference evidence="8 9" key="1">
    <citation type="submission" date="2019-09" db="EMBL/GenBank/DDBJ databases">
        <title>Parvibaculum sedimenti sp. nov., isolated from sediment.</title>
        <authorList>
            <person name="Wang Y."/>
        </authorList>
    </citation>
    <scope>NUCLEOTIDE SEQUENCE [LARGE SCALE GENOMIC DNA]</scope>
    <source>
        <strain evidence="8 9">HXT-9</strain>
    </source>
</reference>
<feature type="binding site" evidence="7">
    <location>
        <position position="142"/>
    </location>
    <ligand>
        <name>substrate</name>
    </ligand>
</feature>
<keyword evidence="4 7" id="KW-0560">Oxidoreductase</keyword>
<sequence>MTKADRPPLALTMGEPAGIGPEITLKAWAARKDEALPAFFVVGAPALYHEEARRLGVELAFREIATPDEASRFFDAALPILPVSLDAAVQPGHLAPANARAVMQSIDMACDLALAGEAAGMVTNPIHKRALYEAGLKVPGHTEYLAERTGGATPVMMLSCPGLRVVPVTVHQPLASVATSLTIAMIEEKGIILAHALRRDLGIAQPRIAVAGLNPHAGEEGHIGREEIDVIIPALAAIRAAGAEVSGPLPPDTMFHAAARARYDAALCMYHDQALIPLKTIDFERGVNTTLGLPIVRTSPDHGTALDIAGRGLAHPGSLIEAIRLAAEIARNRAAS</sequence>
<keyword evidence="2 7" id="KW-0479">Metal-binding</keyword>
<evidence type="ECO:0000313" key="9">
    <source>
        <dbReference type="Proteomes" id="UP000468901"/>
    </source>
</evidence>
<evidence type="ECO:0000313" key="8">
    <source>
        <dbReference type="EMBL" id="KAB7740485.1"/>
    </source>
</evidence>
<keyword evidence="7" id="KW-0460">Magnesium</keyword>
<keyword evidence="1 7" id="KW-0963">Cytoplasm</keyword>